<reference evidence="12" key="1">
    <citation type="journal article" date="2006" name="Science">
        <title>Ancient noncoding elements conserved in the human genome.</title>
        <authorList>
            <person name="Venkatesh B."/>
            <person name="Kirkness E.F."/>
            <person name="Loh Y.H."/>
            <person name="Halpern A.L."/>
            <person name="Lee A.P."/>
            <person name="Johnson J."/>
            <person name="Dandona N."/>
            <person name="Viswanathan L.D."/>
            <person name="Tay A."/>
            <person name="Venter J.C."/>
            <person name="Strausberg R.L."/>
            <person name="Brenner S."/>
        </authorList>
    </citation>
    <scope>NUCLEOTIDE SEQUENCE [LARGE SCALE GENOMIC DNA]</scope>
</reference>
<accession>A0A4W3K762</accession>
<protein>
    <recommendedName>
        <fullName evidence="13">LRRNT domain-containing protein</fullName>
    </recommendedName>
</protein>
<dbReference type="Pfam" id="PF00560">
    <property type="entry name" value="LRR_1"/>
    <property type="match status" value="1"/>
</dbReference>
<reference evidence="12" key="2">
    <citation type="journal article" date="2007" name="PLoS Biol.">
        <title>Survey sequencing and comparative analysis of the elephant shark (Callorhinchus milii) genome.</title>
        <authorList>
            <person name="Venkatesh B."/>
            <person name="Kirkness E.F."/>
            <person name="Loh Y.H."/>
            <person name="Halpern A.L."/>
            <person name="Lee A.P."/>
            <person name="Johnson J."/>
            <person name="Dandona N."/>
            <person name="Viswanathan L.D."/>
            <person name="Tay A."/>
            <person name="Venter J.C."/>
            <person name="Strausberg R.L."/>
            <person name="Brenner S."/>
        </authorList>
    </citation>
    <scope>NUCLEOTIDE SEQUENCE [LARGE SCALE GENOMIC DNA]</scope>
</reference>
<evidence type="ECO:0000256" key="5">
    <source>
        <dbReference type="ARBA" id="ARBA00022737"/>
    </source>
</evidence>
<evidence type="ECO:0000256" key="2">
    <source>
        <dbReference type="ARBA" id="ARBA00022614"/>
    </source>
</evidence>
<feature type="transmembrane region" description="Helical" evidence="9">
    <location>
        <begin position="208"/>
        <end position="229"/>
    </location>
</feature>
<dbReference type="InterPro" id="IPR003591">
    <property type="entry name" value="Leu-rich_rpt_typical-subtyp"/>
</dbReference>
<dbReference type="OMA" id="TFCFHSA"/>
<dbReference type="PANTHER" id="PTHR24369:SF217">
    <property type="entry name" value="LEUCINE-RICH REPEAT-CONTAINING PROTEIN 3B-LIKE"/>
    <property type="match status" value="1"/>
</dbReference>
<dbReference type="InterPro" id="IPR050541">
    <property type="entry name" value="LRR_TM_domain-containing"/>
</dbReference>
<keyword evidence="3 9" id="KW-0812">Transmembrane</keyword>
<evidence type="ECO:0000313" key="11">
    <source>
        <dbReference type="Ensembl" id="ENSCMIP00000047333.1"/>
    </source>
</evidence>
<dbReference type="STRING" id="7868.ENSCMIP00000047333"/>
<dbReference type="Pfam" id="PF13855">
    <property type="entry name" value="LRR_8"/>
    <property type="match status" value="1"/>
</dbReference>
<keyword evidence="6 9" id="KW-1133">Transmembrane helix</keyword>
<evidence type="ECO:0000256" key="10">
    <source>
        <dbReference type="SAM" id="SignalP"/>
    </source>
</evidence>
<evidence type="ECO:0000256" key="3">
    <source>
        <dbReference type="ARBA" id="ARBA00022692"/>
    </source>
</evidence>
<sequence>MTNLLLNLLWRHSVAMWLLLQSLVLITFCFNSATTCPKLESCYCQDPDKHIIRCSRMKLKEVPKDIPNNTRVLFLDYNEITSVPNDAFKDLHHLVELNLSNNLIHKLETHAFRGLNESLTVLSLSNNKLQTVKGEVFNKLKADITLSNNPWLCDCTLQNMIKELSVKTVASNDIICASAAQEEFVGKPFLEAAHKVNFCNIHKKTTDVAMLVTMFGWFTMVISYLVYYVRQNQEDARRHLEYLKSLPSKQSKSEASSTISTVV</sequence>
<dbReference type="InterPro" id="IPR001611">
    <property type="entry name" value="Leu-rich_rpt"/>
</dbReference>
<dbReference type="SUPFAM" id="SSF52058">
    <property type="entry name" value="L domain-like"/>
    <property type="match status" value="1"/>
</dbReference>
<dbReference type="SMART" id="SM00369">
    <property type="entry name" value="LRR_TYP"/>
    <property type="match status" value="3"/>
</dbReference>
<name>A0A4W3K762_CALMI</name>
<proteinExistence type="inferred from homology"/>
<reference evidence="11" key="5">
    <citation type="submission" date="2025-09" db="UniProtKB">
        <authorList>
            <consortium name="Ensembl"/>
        </authorList>
    </citation>
    <scope>IDENTIFICATION</scope>
</reference>
<reference evidence="12" key="3">
    <citation type="journal article" date="2014" name="Nature">
        <title>Elephant shark genome provides unique insights into gnathostome evolution.</title>
        <authorList>
            <consortium name="International Elephant Shark Genome Sequencing Consortium"/>
            <person name="Venkatesh B."/>
            <person name="Lee A.P."/>
            <person name="Ravi V."/>
            <person name="Maurya A.K."/>
            <person name="Lian M.M."/>
            <person name="Swann J.B."/>
            <person name="Ohta Y."/>
            <person name="Flajnik M.F."/>
            <person name="Sutoh Y."/>
            <person name="Kasahara M."/>
            <person name="Hoon S."/>
            <person name="Gangu V."/>
            <person name="Roy S.W."/>
            <person name="Irimia M."/>
            <person name="Korzh V."/>
            <person name="Kondrychyn I."/>
            <person name="Lim Z.W."/>
            <person name="Tay B.H."/>
            <person name="Tohari S."/>
            <person name="Kong K.W."/>
            <person name="Ho S."/>
            <person name="Lorente-Galdos B."/>
            <person name="Quilez J."/>
            <person name="Marques-Bonet T."/>
            <person name="Raney B.J."/>
            <person name="Ingham P.W."/>
            <person name="Tay A."/>
            <person name="Hillier L.W."/>
            <person name="Minx P."/>
            <person name="Boehm T."/>
            <person name="Wilson R.K."/>
            <person name="Brenner S."/>
            <person name="Warren W.C."/>
        </authorList>
    </citation>
    <scope>NUCLEOTIDE SEQUENCE [LARGE SCALE GENOMIC DNA]</scope>
</reference>
<keyword evidence="12" id="KW-1185">Reference proteome</keyword>
<dbReference type="InParanoid" id="A0A4W3K762"/>
<evidence type="ECO:0000313" key="12">
    <source>
        <dbReference type="Proteomes" id="UP000314986"/>
    </source>
</evidence>
<dbReference type="Gene3D" id="3.80.10.10">
    <property type="entry name" value="Ribonuclease Inhibitor"/>
    <property type="match status" value="1"/>
</dbReference>
<dbReference type="FunFam" id="3.80.10.10:FF:000069">
    <property type="entry name" value="leucine-rich repeat-containing protein 3B"/>
    <property type="match status" value="1"/>
</dbReference>
<evidence type="ECO:0008006" key="13">
    <source>
        <dbReference type="Google" id="ProtNLM"/>
    </source>
</evidence>
<dbReference type="GeneTree" id="ENSGT00940000157780"/>
<keyword evidence="5" id="KW-0677">Repeat</keyword>
<evidence type="ECO:0000256" key="6">
    <source>
        <dbReference type="ARBA" id="ARBA00022989"/>
    </source>
</evidence>
<feature type="chain" id="PRO_5021445276" description="LRRNT domain-containing protein" evidence="10">
    <location>
        <begin position="16"/>
        <end position="263"/>
    </location>
</feature>
<feature type="signal peptide" evidence="10">
    <location>
        <begin position="1"/>
        <end position="15"/>
    </location>
</feature>
<organism evidence="11 12">
    <name type="scientific">Callorhinchus milii</name>
    <name type="common">Ghost shark</name>
    <dbReference type="NCBI Taxonomy" id="7868"/>
    <lineage>
        <taxon>Eukaryota</taxon>
        <taxon>Metazoa</taxon>
        <taxon>Chordata</taxon>
        <taxon>Craniata</taxon>
        <taxon>Vertebrata</taxon>
        <taxon>Chondrichthyes</taxon>
        <taxon>Holocephali</taxon>
        <taxon>Chimaeriformes</taxon>
        <taxon>Callorhinchidae</taxon>
        <taxon>Callorhinchus</taxon>
    </lineage>
</organism>
<comment type="similarity">
    <text evidence="8">Belongs to the LRRC3 family.</text>
</comment>
<dbReference type="GO" id="GO:0005886">
    <property type="term" value="C:plasma membrane"/>
    <property type="evidence" value="ECO:0007669"/>
    <property type="project" value="TreeGrafter"/>
</dbReference>
<dbReference type="AlphaFoldDB" id="A0A4W3K762"/>
<keyword evidence="2" id="KW-0433">Leucine-rich repeat</keyword>
<dbReference type="Ensembl" id="ENSCMIT00000048004.1">
    <property type="protein sequence ID" value="ENSCMIP00000047333.1"/>
    <property type="gene ID" value="ENSCMIG00000019411.1"/>
</dbReference>
<comment type="subcellular location">
    <subcellularLocation>
        <location evidence="1">Membrane</location>
        <topology evidence="1">Single-pass membrane protein</topology>
    </subcellularLocation>
</comment>
<reference evidence="11" key="4">
    <citation type="submission" date="2025-08" db="UniProtKB">
        <authorList>
            <consortium name="Ensembl"/>
        </authorList>
    </citation>
    <scope>IDENTIFICATION</scope>
</reference>
<evidence type="ECO:0000256" key="8">
    <source>
        <dbReference type="ARBA" id="ARBA00049658"/>
    </source>
</evidence>
<keyword evidence="7 9" id="KW-0472">Membrane</keyword>
<evidence type="ECO:0000256" key="1">
    <source>
        <dbReference type="ARBA" id="ARBA00004167"/>
    </source>
</evidence>
<dbReference type="PROSITE" id="PS51450">
    <property type="entry name" value="LRR"/>
    <property type="match status" value="2"/>
</dbReference>
<dbReference type="PANTHER" id="PTHR24369">
    <property type="entry name" value="ANTIGEN BSP, PUTATIVE-RELATED"/>
    <property type="match status" value="1"/>
</dbReference>
<evidence type="ECO:0000256" key="4">
    <source>
        <dbReference type="ARBA" id="ARBA00022729"/>
    </source>
</evidence>
<evidence type="ECO:0000256" key="9">
    <source>
        <dbReference type="SAM" id="Phobius"/>
    </source>
</evidence>
<dbReference type="Proteomes" id="UP000314986">
    <property type="component" value="Unassembled WGS sequence"/>
</dbReference>
<keyword evidence="4 10" id="KW-0732">Signal</keyword>
<evidence type="ECO:0000256" key="7">
    <source>
        <dbReference type="ARBA" id="ARBA00023136"/>
    </source>
</evidence>
<dbReference type="InterPro" id="IPR032675">
    <property type="entry name" value="LRR_dom_sf"/>
</dbReference>